<protein>
    <recommendedName>
        <fullName evidence="6">Tat pathway signal sequence</fullName>
    </recommendedName>
</protein>
<dbReference type="OrthoDB" id="3687641at2759"/>
<dbReference type="Proteomes" id="UP000235786">
    <property type="component" value="Unassembled WGS sequence"/>
</dbReference>
<keyword evidence="5" id="KW-1185">Reference proteome</keyword>
<keyword evidence="3" id="KW-1133">Transmembrane helix</keyword>
<evidence type="ECO:0000256" key="1">
    <source>
        <dbReference type="ARBA" id="ARBA00004685"/>
    </source>
</evidence>
<dbReference type="InterPro" id="IPR021765">
    <property type="entry name" value="UstYa-like"/>
</dbReference>
<feature type="transmembrane region" description="Helical" evidence="3">
    <location>
        <begin position="40"/>
        <end position="60"/>
    </location>
</feature>
<dbReference type="EMBL" id="KZ613937">
    <property type="protein sequence ID" value="PMD48881.1"/>
    <property type="molecule type" value="Genomic_DNA"/>
</dbReference>
<evidence type="ECO:0008006" key="6">
    <source>
        <dbReference type="Google" id="ProtNLM"/>
    </source>
</evidence>
<dbReference type="Pfam" id="PF11807">
    <property type="entry name" value="UstYa"/>
    <property type="match status" value="1"/>
</dbReference>
<dbReference type="STRING" id="1149755.A0A2J6SDP6"/>
<keyword evidence="3" id="KW-0472">Membrane</keyword>
<organism evidence="4 5">
    <name type="scientific">Hyaloscypha variabilis (strain UAMH 11265 / GT02V1 / F)</name>
    <name type="common">Meliniomyces variabilis</name>
    <dbReference type="NCBI Taxonomy" id="1149755"/>
    <lineage>
        <taxon>Eukaryota</taxon>
        <taxon>Fungi</taxon>
        <taxon>Dikarya</taxon>
        <taxon>Ascomycota</taxon>
        <taxon>Pezizomycotina</taxon>
        <taxon>Leotiomycetes</taxon>
        <taxon>Helotiales</taxon>
        <taxon>Hyaloscyphaceae</taxon>
        <taxon>Hyaloscypha</taxon>
        <taxon>Hyaloscypha variabilis</taxon>
    </lineage>
</organism>
<dbReference type="PANTHER" id="PTHR33365:SF4">
    <property type="entry name" value="CYCLOCHLOROTINE BIOSYNTHESIS PROTEIN O"/>
    <property type="match status" value="1"/>
</dbReference>
<evidence type="ECO:0000313" key="4">
    <source>
        <dbReference type="EMBL" id="PMD48881.1"/>
    </source>
</evidence>
<proteinExistence type="inferred from homology"/>
<evidence type="ECO:0000313" key="5">
    <source>
        <dbReference type="Proteomes" id="UP000235786"/>
    </source>
</evidence>
<comment type="pathway">
    <text evidence="1">Mycotoxin biosynthesis.</text>
</comment>
<dbReference type="PANTHER" id="PTHR33365">
    <property type="entry name" value="YALI0B05434P"/>
    <property type="match status" value="1"/>
</dbReference>
<gene>
    <name evidence="4" type="ORF">L207DRAFT_415190</name>
</gene>
<reference evidence="4 5" key="1">
    <citation type="submission" date="2016-04" db="EMBL/GenBank/DDBJ databases">
        <title>A degradative enzymes factory behind the ericoid mycorrhizal symbiosis.</title>
        <authorList>
            <consortium name="DOE Joint Genome Institute"/>
            <person name="Martino E."/>
            <person name="Morin E."/>
            <person name="Grelet G."/>
            <person name="Kuo A."/>
            <person name="Kohler A."/>
            <person name="Daghino S."/>
            <person name="Barry K."/>
            <person name="Choi C."/>
            <person name="Cichocki N."/>
            <person name="Clum A."/>
            <person name="Copeland A."/>
            <person name="Hainaut M."/>
            <person name="Haridas S."/>
            <person name="Labutti K."/>
            <person name="Lindquist E."/>
            <person name="Lipzen A."/>
            <person name="Khouja H.-R."/>
            <person name="Murat C."/>
            <person name="Ohm R."/>
            <person name="Olson A."/>
            <person name="Spatafora J."/>
            <person name="Veneault-Fourrey C."/>
            <person name="Henrissat B."/>
            <person name="Grigoriev I."/>
            <person name="Martin F."/>
            <person name="Perotto S."/>
        </authorList>
    </citation>
    <scope>NUCLEOTIDE SEQUENCE [LARGE SCALE GENOMIC DNA]</scope>
    <source>
        <strain evidence="4 5">F</strain>
    </source>
</reference>
<keyword evidence="3" id="KW-0812">Transmembrane</keyword>
<name>A0A2J6SDP6_HYAVF</name>
<comment type="similarity">
    <text evidence="2">Belongs to the ustYa family.</text>
</comment>
<dbReference type="AlphaFoldDB" id="A0A2J6SDP6"/>
<sequence>MDFLWKSPDYQLLSVEDDEKSTLVLTRDLPNKSRKNSWRFYLLTLLPWVLTLFFASVALVEHLSRTQVSSLGSYSTGWKTDFAAARPHIKIEQVRFNGGTAFDDDGKAFIPHPEPIDYEGDGPKVDQAWDELTGGRYVRITEEEAHEAWGEDISPFWERRAESYVAGFDMFHSLHCLNRIRQLTPEDLIRIKTNHNDLAHHKHCLSQIRQYIMCSGDMSVVPTRYYPGIEHNYIDSDVFHTCRKFEDLRSWVWERYNGSLAVPAMGQRAQT</sequence>
<evidence type="ECO:0000256" key="3">
    <source>
        <dbReference type="SAM" id="Phobius"/>
    </source>
</evidence>
<evidence type="ECO:0000256" key="2">
    <source>
        <dbReference type="ARBA" id="ARBA00035112"/>
    </source>
</evidence>
<accession>A0A2J6SDP6</accession>
<dbReference type="GO" id="GO:0043386">
    <property type="term" value="P:mycotoxin biosynthetic process"/>
    <property type="evidence" value="ECO:0007669"/>
    <property type="project" value="InterPro"/>
</dbReference>